<evidence type="ECO:0000256" key="3">
    <source>
        <dbReference type="ARBA" id="ARBA00023002"/>
    </source>
</evidence>
<accession>A0A1K9ZJG1</accession>
<gene>
    <name evidence="4" type="ORF">NVI5450_1964</name>
</gene>
<dbReference type="GO" id="GO:0016994">
    <property type="term" value="F:precorrin-6A reductase activity"/>
    <property type="evidence" value="ECO:0007669"/>
    <property type="project" value="InterPro"/>
</dbReference>
<dbReference type="PANTHER" id="PTHR36925:SF1">
    <property type="entry name" value="COBALT-PRECORRIN-6A REDUCTASE"/>
    <property type="match status" value="1"/>
</dbReference>
<dbReference type="UniPathway" id="UPA00148"/>
<keyword evidence="2" id="KW-0169">Cobalamin biosynthesis</keyword>
<evidence type="ECO:0000313" key="4">
    <source>
        <dbReference type="EMBL" id="SGY97539.1"/>
    </source>
</evidence>
<protein>
    <submittedName>
        <fullName evidence="4">Precorrin-6x reductase, putative</fullName>
    </submittedName>
</protein>
<reference evidence="4 5" key="1">
    <citation type="submission" date="2016-11" db="EMBL/GenBank/DDBJ databases">
        <authorList>
            <person name="Jaros S."/>
            <person name="Januszkiewicz K."/>
            <person name="Wedrychowicz H."/>
        </authorList>
    </citation>
    <scope>NUCLEOTIDE SEQUENCE [LARGE SCALE GENOMIC DNA]</scope>
    <source>
        <strain evidence="4">NVI 5450</strain>
    </source>
</reference>
<dbReference type="InterPro" id="IPR003723">
    <property type="entry name" value="Precorrin-6x_reduct"/>
</dbReference>
<comment type="pathway">
    <text evidence="1">Cofactor biosynthesis; adenosylcobalamin biosynthesis.</text>
</comment>
<dbReference type="PROSITE" id="PS51014">
    <property type="entry name" value="COBK_CBIJ"/>
    <property type="match status" value="1"/>
</dbReference>
<proteinExistence type="predicted"/>
<evidence type="ECO:0000256" key="2">
    <source>
        <dbReference type="ARBA" id="ARBA00022573"/>
    </source>
</evidence>
<dbReference type="PANTHER" id="PTHR36925">
    <property type="entry name" value="COBALT-PRECORRIN-6A REDUCTASE"/>
    <property type="match status" value="1"/>
</dbReference>
<keyword evidence="3" id="KW-0560">Oxidoreductase</keyword>
<evidence type="ECO:0000256" key="1">
    <source>
        <dbReference type="ARBA" id="ARBA00004953"/>
    </source>
</evidence>
<sequence length="260" mass="28832">MKLLLLGGTADGRKLAIQLHASHIPLIYSVAGLVRVPNVGCEIVSGGFSQFGGLQHYIREQNITAILDVTHPYAQKMSSTAAQIAKDCDIPYWCFHRLQWENDYDDNWLSFTTWPQLLTLLQEQVSFASEQACQLRPFFTVGQLEPQLLTLLSDSSLASLPQLVRTAVEPKATLLPAMQWIKAIGPFAVDDEITLFEHYGINALITKNSGGDSTIAKLTAARILGIPVFMQTRPSLPPADVEFISRDECHAFVCQQFLTD</sequence>
<dbReference type="EMBL" id="FPLD01000054">
    <property type="protein sequence ID" value="SGY97539.1"/>
    <property type="molecule type" value="Genomic_DNA"/>
</dbReference>
<evidence type="ECO:0000313" key="5">
    <source>
        <dbReference type="Proteomes" id="UP000183794"/>
    </source>
</evidence>
<organism evidence="4 5">
    <name type="scientific">Moritella viscosa</name>
    <dbReference type="NCBI Taxonomy" id="80854"/>
    <lineage>
        <taxon>Bacteria</taxon>
        <taxon>Pseudomonadati</taxon>
        <taxon>Pseudomonadota</taxon>
        <taxon>Gammaproteobacteria</taxon>
        <taxon>Alteromonadales</taxon>
        <taxon>Moritellaceae</taxon>
        <taxon>Moritella</taxon>
    </lineage>
</organism>
<dbReference type="RefSeq" id="WP_075497231.1">
    <property type="nucleotide sequence ID" value="NZ_CAWRBC010000162.1"/>
</dbReference>
<dbReference type="Pfam" id="PF02571">
    <property type="entry name" value="CbiJ"/>
    <property type="match status" value="1"/>
</dbReference>
<dbReference type="Proteomes" id="UP000183794">
    <property type="component" value="Unassembled WGS sequence"/>
</dbReference>
<name>A0A1K9ZJG1_9GAMM</name>
<dbReference type="AlphaFoldDB" id="A0A1K9ZJG1"/>
<dbReference type="GO" id="GO:0009236">
    <property type="term" value="P:cobalamin biosynthetic process"/>
    <property type="evidence" value="ECO:0007669"/>
    <property type="project" value="UniProtKB-UniPathway"/>
</dbReference>